<protein>
    <submittedName>
        <fullName evidence="9">Sugar ABC transporter permease</fullName>
    </submittedName>
</protein>
<dbReference type="InterPro" id="IPR000515">
    <property type="entry name" value="MetI-like"/>
</dbReference>
<dbReference type="Proteomes" id="UP000632740">
    <property type="component" value="Unassembled WGS sequence"/>
</dbReference>
<evidence type="ECO:0000256" key="6">
    <source>
        <dbReference type="ARBA" id="ARBA00023136"/>
    </source>
</evidence>
<dbReference type="CDD" id="cd06261">
    <property type="entry name" value="TM_PBP2"/>
    <property type="match status" value="1"/>
</dbReference>
<keyword evidence="3" id="KW-1003">Cell membrane</keyword>
<evidence type="ECO:0000256" key="2">
    <source>
        <dbReference type="ARBA" id="ARBA00022448"/>
    </source>
</evidence>
<evidence type="ECO:0000259" key="8">
    <source>
        <dbReference type="PROSITE" id="PS50928"/>
    </source>
</evidence>
<dbReference type="SUPFAM" id="SSF161098">
    <property type="entry name" value="MetI-like"/>
    <property type="match status" value="1"/>
</dbReference>
<comment type="subcellular location">
    <subcellularLocation>
        <location evidence="1 7">Cell membrane</location>
        <topology evidence="1 7">Multi-pass membrane protein</topology>
    </subcellularLocation>
</comment>
<keyword evidence="2 7" id="KW-0813">Transport</keyword>
<gene>
    <name evidence="9" type="ORF">Cch01nite_21640</name>
</gene>
<dbReference type="GO" id="GO:0005886">
    <property type="term" value="C:plasma membrane"/>
    <property type="evidence" value="ECO:0007669"/>
    <property type="project" value="UniProtKB-SubCell"/>
</dbReference>
<dbReference type="InterPro" id="IPR035906">
    <property type="entry name" value="MetI-like_sf"/>
</dbReference>
<keyword evidence="6 7" id="KW-0472">Membrane</keyword>
<comment type="caution">
    <text evidence="9">The sequence shown here is derived from an EMBL/GenBank/DDBJ whole genome shotgun (WGS) entry which is preliminary data.</text>
</comment>
<evidence type="ECO:0000256" key="1">
    <source>
        <dbReference type="ARBA" id="ARBA00004651"/>
    </source>
</evidence>
<dbReference type="Pfam" id="PF00528">
    <property type="entry name" value="BPD_transp_1"/>
    <property type="match status" value="1"/>
</dbReference>
<feature type="transmembrane region" description="Helical" evidence="7">
    <location>
        <begin position="180"/>
        <end position="202"/>
    </location>
</feature>
<feature type="transmembrane region" description="Helical" evidence="7">
    <location>
        <begin position="115"/>
        <end position="137"/>
    </location>
</feature>
<keyword evidence="5 7" id="KW-1133">Transmembrane helix</keyword>
<dbReference type="Gene3D" id="1.10.3720.10">
    <property type="entry name" value="MetI-like"/>
    <property type="match status" value="1"/>
</dbReference>
<sequence length="318" mass="34987">MTTAAAMPTGSTVASVSSTAVPSGPTVTVEESARLHRRHRNRTNVRSVVFHVLALALVVVILYPAVWMLVSAFKPTADIVGNVSLIPKDASFDNFAKALQGIGGVSFWRFFTNSLILALGSVIGITLSCSVSAYAFARIEFPGRNVFFALMIGTLLLPFHVVIIPQYIVFSRLHLVDTYVPLLIGKFLAAEAFFVFLMVQFMRNLPRELDEAARIDGAGHVRIFRSIMLPLMKPALVTSSIFAFIWSWNDFFGPLIYLSKPNLYSLPVALRLFVDQTTTSDYGAQMAMAVLALVPVLLFFLIFQRYLVEGVATQGLKG</sequence>
<evidence type="ECO:0000256" key="4">
    <source>
        <dbReference type="ARBA" id="ARBA00022692"/>
    </source>
</evidence>
<evidence type="ECO:0000313" key="9">
    <source>
        <dbReference type="EMBL" id="GIG21440.1"/>
    </source>
</evidence>
<dbReference type="PANTHER" id="PTHR43744">
    <property type="entry name" value="ABC TRANSPORTER PERMEASE PROTEIN MG189-RELATED-RELATED"/>
    <property type="match status" value="1"/>
</dbReference>
<evidence type="ECO:0000256" key="5">
    <source>
        <dbReference type="ARBA" id="ARBA00022989"/>
    </source>
</evidence>
<name>A0A919TZ82_9CELL</name>
<feature type="transmembrane region" description="Helical" evidence="7">
    <location>
        <begin position="282"/>
        <end position="303"/>
    </location>
</feature>
<evidence type="ECO:0000256" key="3">
    <source>
        <dbReference type="ARBA" id="ARBA00022475"/>
    </source>
</evidence>
<feature type="transmembrane region" description="Helical" evidence="7">
    <location>
        <begin position="223"/>
        <end position="248"/>
    </location>
</feature>
<accession>A0A919TZ82</accession>
<dbReference type="GO" id="GO:0055085">
    <property type="term" value="P:transmembrane transport"/>
    <property type="evidence" value="ECO:0007669"/>
    <property type="project" value="InterPro"/>
</dbReference>
<feature type="transmembrane region" description="Helical" evidence="7">
    <location>
        <begin position="48"/>
        <end position="70"/>
    </location>
</feature>
<dbReference type="PROSITE" id="PS50928">
    <property type="entry name" value="ABC_TM1"/>
    <property type="match status" value="1"/>
</dbReference>
<feature type="transmembrane region" description="Helical" evidence="7">
    <location>
        <begin position="146"/>
        <end position="168"/>
    </location>
</feature>
<proteinExistence type="inferred from homology"/>
<keyword evidence="4 7" id="KW-0812">Transmembrane</keyword>
<organism evidence="9 10">
    <name type="scientific">Cellulomonas chitinilytica</name>
    <dbReference type="NCBI Taxonomy" id="398759"/>
    <lineage>
        <taxon>Bacteria</taxon>
        <taxon>Bacillati</taxon>
        <taxon>Actinomycetota</taxon>
        <taxon>Actinomycetes</taxon>
        <taxon>Micrococcales</taxon>
        <taxon>Cellulomonadaceae</taxon>
        <taxon>Cellulomonas</taxon>
    </lineage>
</organism>
<dbReference type="PANTHER" id="PTHR43744:SF6">
    <property type="entry name" value="ABC TRANSPORTER PERMEASE PROTEIN YESQ-RELATED"/>
    <property type="match status" value="1"/>
</dbReference>
<evidence type="ECO:0000256" key="7">
    <source>
        <dbReference type="RuleBase" id="RU363032"/>
    </source>
</evidence>
<keyword evidence="10" id="KW-1185">Reference proteome</keyword>
<feature type="domain" description="ABC transmembrane type-1" evidence="8">
    <location>
        <begin position="111"/>
        <end position="303"/>
    </location>
</feature>
<dbReference type="AlphaFoldDB" id="A0A919TZ82"/>
<comment type="similarity">
    <text evidence="7">Belongs to the binding-protein-dependent transport system permease family.</text>
</comment>
<reference evidence="9" key="1">
    <citation type="submission" date="2021-01" db="EMBL/GenBank/DDBJ databases">
        <title>Whole genome shotgun sequence of Cellulomonas chitinilytica NBRC 110799.</title>
        <authorList>
            <person name="Komaki H."/>
            <person name="Tamura T."/>
        </authorList>
    </citation>
    <scope>NUCLEOTIDE SEQUENCE</scope>
    <source>
        <strain evidence="9">NBRC 110799</strain>
    </source>
</reference>
<evidence type="ECO:0000313" key="10">
    <source>
        <dbReference type="Proteomes" id="UP000632740"/>
    </source>
</evidence>
<dbReference type="EMBL" id="BONK01000006">
    <property type="protein sequence ID" value="GIG21440.1"/>
    <property type="molecule type" value="Genomic_DNA"/>
</dbReference>